<dbReference type="SUPFAM" id="SSF53756">
    <property type="entry name" value="UDP-Glycosyltransferase/glycogen phosphorylase"/>
    <property type="match status" value="1"/>
</dbReference>
<evidence type="ECO:0000259" key="1">
    <source>
        <dbReference type="Pfam" id="PF00534"/>
    </source>
</evidence>
<dbReference type="Proteomes" id="UP000244930">
    <property type="component" value="Chromosome"/>
</dbReference>
<dbReference type="AlphaFoldDB" id="A0A2U8GU32"/>
<dbReference type="Pfam" id="PF00534">
    <property type="entry name" value="Glycos_transf_1"/>
    <property type="match status" value="1"/>
</dbReference>
<dbReference type="Pfam" id="PF13579">
    <property type="entry name" value="Glyco_trans_4_4"/>
    <property type="match status" value="1"/>
</dbReference>
<dbReference type="GO" id="GO:0016758">
    <property type="term" value="F:hexosyltransferase activity"/>
    <property type="evidence" value="ECO:0007669"/>
    <property type="project" value="TreeGrafter"/>
</dbReference>
<dbReference type="EMBL" id="CP022187">
    <property type="protein sequence ID" value="AWI77227.1"/>
    <property type="molecule type" value="Genomic_DNA"/>
</dbReference>
<name>A0A2U8GU32_9RHOO</name>
<dbReference type="InterPro" id="IPR028098">
    <property type="entry name" value="Glyco_trans_4-like_N"/>
</dbReference>
<accession>A0A2U8GU32</accession>
<feature type="domain" description="Glycosyl transferase family 1" evidence="1">
    <location>
        <begin position="194"/>
        <end position="358"/>
    </location>
</feature>
<proteinExistence type="predicted"/>
<evidence type="ECO:0000259" key="2">
    <source>
        <dbReference type="Pfam" id="PF13579"/>
    </source>
</evidence>
<dbReference type="InterPro" id="IPR001296">
    <property type="entry name" value="Glyco_trans_1"/>
</dbReference>
<sequence length="393" mass="41785">MSTADNRKKVALVAASDMTVIAFLRAHIVALAADHDVTVITNTADPERISADVRGVRVISIPFARPIAPMLDLQCLARLTRVFHRERFDLVFSVTPKGGLMAMVSGCLARVPSRIHMFTGQVWATRTGLGRTLLKMADRLIARCATHVLADSASQRQFLIDQGITNDKRSAVLASGSISGVDAVRFRPSVEARQAVRRSLGVAEDAVVLLFVGRLNRDKGVLDLAAAFSALSASIPGCVLLVVGPDEAGLRHEVEVLVGAAATLHFVDFTDHPEHFMAAADVFCLPSYREGFGTVIIEAGACGLPVVASRIYGLTDAVVEGETGLMHEAGDVGGLVDVLAQLVRDADLRARMGRAGRGRATNEFSAMVVTGALTAFIGSLLRSGAEGQHETRV</sequence>
<dbReference type="PANTHER" id="PTHR45947:SF3">
    <property type="entry name" value="SULFOQUINOVOSYL TRANSFERASE SQD2"/>
    <property type="match status" value="1"/>
</dbReference>
<dbReference type="InterPro" id="IPR050194">
    <property type="entry name" value="Glycosyltransferase_grp1"/>
</dbReference>
<keyword evidence="4" id="KW-1185">Reference proteome</keyword>
<dbReference type="KEGG" id="acom:CEW83_19980"/>
<dbReference type="CDD" id="cd03808">
    <property type="entry name" value="GT4_CapM-like"/>
    <property type="match status" value="1"/>
</dbReference>
<evidence type="ECO:0000313" key="3">
    <source>
        <dbReference type="EMBL" id="AWI77227.1"/>
    </source>
</evidence>
<keyword evidence="3" id="KW-0808">Transferase</keyword>
<protein>
    <submittedName>
        <fullName evidence="3">Glycosyltransferase family 1 protein</fullName>
    </submittedName>
</protein>
<feature type="domain" description="Glycosyltransferase subfamily 4-like N-terminal" evidence="2">
    <location>
        <begin position="29"/>
        <end position="169"/>
    </location>
</feature>
<reference evidence="3 4" key="1">
    <citation type="submission" date="2017-06" db="EMBL/GenBank/DDBJ databases">
        <title>Azoarcus.</title>
        <authorList>
            <person name="Woo J.-H."/>
            <person name="Kim H.-S."/>
        </authorList>
    </citation>
    <scope>NUCLEOTIDE SEQUENCE [LARGE SCALE GENOMIC DNA]</scope>
    <source>
        <strain evidence="3 4">TSPY31</strain>
    </source>
</reference>
<dbReference type="Gene3D" id="3.40.50.2000">
    <property type="entry name" value="Glycogen Phosphorylase B"/>
    <property type="match status" value="2"/>
</dbReference>
<evidence type="ECO:0000313" key="4">
    <source>
        <dbReference type="Proteomes" id="UP000244930"/>
    </source>
</evidence>
<gene>
    <name evidence="3" type="ORF">CEW83_19980</name>
</gene>
<dbReference type="PANTHER" id="PTHR45947">
    <property type="entry name" value="SULFOQUINOVOSYL TRANSFERASE SQD2"/>
    <property type="match status" value="1"/>
</dbReference>
<organism evidence="3 4">
    <name type="scientific">Parazoarcus communis</name>
    <dbReference type="NCBI Taxonomy" id="41977"/>
    <lineage>
        <taxon>Bacteria</taxon>
        <taxon>Pseudomonadati</taxon>
        <taxon>Pseudomonadota</taxon>
        <taxon>Betaproteobacteria</taxon>
        <taxon>Rhodocyclales</taxon>
        <taxon>Zoogloeaceae</taxon>
        <taxon>Parazoarcus</taxon>
    </lineage>
</organism>